<evidence type="ECO:0000256" key="3">
    <source>
        <dbReference type="ARBA" id="ARBA00022692"/>
    </source>
</evidence>
<accession>A0A6G1JQ35</accession>
<dbReference type="EC" id="3.2.1.106" evidence="11 12"/>
<dbReference type="Pfam" id="PF16923">
    <property type="entry name" value="Glyco_hydro_63N"/>
    <property type="match status" value="1"/>
</dbReference>
<dbReference type="GO" id="GO:0009311">
    <property type="term" value="P:oligosaccharide metabolic process"/>
    <property type="evidence" value="ECO:0007669"/>
    <property type="project" value="UniProtKB-UniRule"/>
</dbReference>
<comment type="subcellular location">
    <subcellularLocation>
        <location evidence="1 12">Endoplasmic reticulum membrane</location>
        <topology evidence="1 12">Single-pass type II membrane protein</topology>
    </subcellularLocation>
</comment>
<keyword evidence="14" id="KW-0732">Signal</keyword>
<evidence type="ECO:0000256" key="12">
    <source>
        <dbReference type="RuleBase" id="RU368089"/>
    </source>
</evidence>
<dbReference type="PANTHER" id="PTHR10412:SF11">
    <property type="entry name" value="MANNOSYL-OLIGOSACCHARIDE GLUCOSIDASE"/>
    <property type="match status" value="1"/>
</dbReference>
<feature type="domain" description="Glycosyl hydrolase family 63 C-terminal" evidence="15">
    <location>
        <begin position="276"/>
        <end position="761"/>
    </location>
</feature>
<name>A0A6G1JQ35_9PLEO</name>
<keyword evidence="6" id="KW-0735">Signal-anchor</keyword>
<keyword evidence="9 13" id="KW-0325">Glycoprotein</keyword>
<organism evidence="17 18">
    <name type="scientific">Lentithecium fluviatile CBS 122367</name>
    <dbReference type="NCBI Taxonomy" id="1168545"/>
    <lineage>
        <taxon>Eukaryota</taxon>
        <taxon>Fungi</taxon>
        <taxon>Dikarya</taxon>
        <taxon>Ascomycota</taxon>
        <taxon>Pezizomycotina</taxon>
        <taxon>Dothideomycetes</taxon>
        <taxon>Pleosporomycetidae</taxon>
        <taxon>Pleosporales</taxon>
        <taxon>Massarineae</taxon>
        <taxon>Lentitheciaceae</taxon>
        <taxon>Lentithecium</taxon>
    </lineage>
</organism>
<dbReference type="GO" id="GO:0006487">
    <property type="term" value="P:protein N-linked glycosylation"/>
    <property type="evidence" value="ECO:0007669"/>
    <property type="project" value="UniProtKB-UniRule"/>
</dbReference>
<dbReference type="InterPro" id="IPR008928">
    <property type="entry name" value="6-hairpin_glycosidase_sf"/>
</dbReference>
<evidence type="ECO:0000259" key="16">
    <source>
        <dbReference type="Pfam" id="PF16923"/>
    </source>
</evidence>
<comment type="catalytic activity">
    <reaction evidence="12">
        <text>N(4)-(alpha-D-Glc-(1-&gt;2)-alpha-D-Glc-(1-&gt;3)-alpha-D-Glc-(1-&gt;3)-alpha-D-Man-(1-&gt;2)-alpha-D-Man-(1-&gt;2)-alpha-D-Man-(1-&gt;3)-[alpha-D-Man-(1-&gt;2)-alpha-D-Man-(1-&gt;3)-[alpha-D-Man-(1-&gt;2)-alpha-D-Man-(1-&gt;6)]-alpha-D-Man-(1-&gt;6)]-beta-D-Man-(1-&gt;4)-beta-D-GlcNAc-(1-&gt;4)-beta-D-GlcNAc)-L-asparaginyl-[protein] + H2O = N(4)-(alpha-D-Glc-(1-&gt;3)-alpha-D-Glc-(1-&gt;3)-alpha-D-Man-(1-&gt;2)-alpha-D-Man-(1-&gt;2)-alpha-D-Man-(1-&gt;3)-[alpha-D-Man-(1-&gt;2)-alpha-D-Man-(1-&gt;3)-[alpha-D-Man-(1-&gt;2)-alpha-D-Man-(1-&gt;6)]-alpha-D-Man-(1-&gt;6)]-beta-D-Man-(1-&gt;4)-beta-D-GlcNAc-(1-&gt;4)-beta-D-GlcNAc)-L-asparaginyl-[protein] + beta-D-glucose</text>
        <dbReference type="Rhea" id="RHEA:55988"/>
        <dbReference type="Rhea" id="RHEA-COMP:12806"/>
        <dbReference type="Rhea" id="RHEA-COMP:14355"/>
        <dbReference type="ChEBI" id="CHEBI:15377"/>
        <dbReference type="ChEBI" id="CHEBI:15903"/>
        <dbReference type="ChEBI" id="CHEBI:59082"/>
        <dbReference type="ChEBI" id="CHEBI:132537"/>
        <dbReference type="EC" id="3.2.1.106"/>
    </reaction>
</comment>
<comment type="function">
    <text evidence="12">Cleaves the distal alpha 1,2-linked glucose residue from the Glc(3)Man(9)GlcNAc(2) oligosaccharide precursor.</text>
</comment>
<evidence type="ECO:0000256" key="6">
    <source>
        <dbReference type="ARBA" id="ARBA00022968"/>
    </source>
</evidence>
<feature type="signal peptide" evidence="14">
    <location>
        <begin position="1"/>
        <end position="22"/>
    </location>
</feature>
<dbReference type="SUPFAM" id="SSF48208">
    <property type="entry name" value="Six-hairpin glycosidases"/>
    <property type="match status" value="1"/>
</dbReference>
<dbReference type="GO" id="GO:0004573">
    <property type="term" value="F:Glc3Man9GlcNAc2 oligosaccharide glucosidase activity"/>
    <property type="evidence" value="ECO:0007669"/>
    <property type="project" value="UniProtKB-UniRule"/>
</dbReference>
<comment type="pathway">
    <text evidence="13">Glycan metabolism; N-glycan degradation.</text>
</comment>
<feature type="domain" description="Glycosyl hydrolase family 63 N-terminal" evidence="16">
    <location>
        <begin position="31"/>
        <end position="242"/>
    </location>
</feature>
<comment type="similarity">
    <text evidence="2 12">Belongs to the glycosyl hydrolase 63 family.</text>
</comment>
<proteinExistence type="inferred from homology"/>
<evidence type="ECO:0000256" key="9">
    <source>
        <dbReference type="ARBA" id="ARBA00023180"/>
    </source>
</evidence>
<evidence type="ECO:0000256" key="14">
    <source>
        <dbReference type="SAM" id="SignalP"/>
    </source>
</evidence>
<evidence type="ECO:0000313" key="17">
    <source>
        <dbReference type="EMBL" id="KAF2692225.1"/>
    </source>
</evidence>
<dbReference type="AlphaFoldDB" id="A0A6G1JQ35"/>
<dbReference type="InterPro" id="IPR004888">
    <property type="entry name" value="Glycoside_hydrolase_63"/>
</dbReference>
<dbReference type="InterPro" id="IPR031335">
    <property type="entry name" value="Glyco_hydro_63_C"/>
</dbReference>
<sequence>MQLPTPLVYAILAILTPEYVGAEVLSLHNASLLWGPYRPNLYLGIRPRVPESLLMGLMWGKLDGGDEVLRHTCEAADNMSSYGWTAYDTRHGGTQMIQDKGNSIDITTDFVKKYEGQSAGNWALRIRGTPREDAKVGSKMRVVFYVGMEEMDKCGKDCQLDAVATNQGQGDDLYVETVDIHMKHPKLGVAEIRIPSPRFMSGSGKLDDMVVKSVKAPNTSPLWKTKSLFTDVLNQNGRSLSNQPGTGSVHFVQLIFQDNFEFDILYSTQSATVAMTSAELTRGIESTLQSFKSKFSSVFAPKAPFNTEEHILFSQTMLSNLQGGLGYFYGDTKVDTSNSPGYDETTATFWDKARMSKEQADPRSKGPYELLSHVPSRSFFPRGFLWDEGFHLLQILEWDADVALEIVHSWLALMDDEGWIAREQILGEEARSKVPESFQVQYPHIANPPTLFWIVSKFVDMLKGDVKYAGYESLYLSSKEKGKELVAELYPKLKLHYDWWRRTQPGDVEVHSRPRVNLDEGYRWRGRTPETNYASGLDDYPRAEPPDISELHVDALTWVGVMAEILGKLALYTEDEPDIVTFQSQLRNIRHNIDALHWSEEHQMYCDARVWDDAHAFTCPKGYVALFPFLTGFLGPEHPHLNATLDIIRDPKHLWTDFGVRSLSPLSTRYGLGDNYWRSPIWINMNYLIIERLLDLAQRPGPTQQRCREIYVELRRNIVTTVYASWKSTGYAWENFDASSGRGQGTQGFTGWTALVVKIMAFPDLEMGETTGVKGKIGWVVKEVEGGEGWGVGGVVFAAVAMAFIYVTRRRFVGTLRGLKRKL</sequence>
<evidence type="ECO:0000259" key="15">
    <source>
        <dbReference type="Pfam" id="PF03200"/>
    </source>
</evidence>
<dbReference type="InterPro" id="IPR038518">
    <property type="entry name" value="Glyco_hydro_63N_sf"/>
</dbReference>
<protein>
    <recommendedName>
        <fullName evidence="11 12">Mannosyl-oligosaccharide glucosidase</fullName>
        <ecNumber evidence="11 12">3.2.1.106</ecNumber>
    </recommendedName>
    <alternativeName>
        <fullName evidence="13">Glucosidase I</fullName>
    </alternativeName>
</protein>
<evidence type="ECO:0000256" key="2">
    <source>
        <dbReference type="ARBA" id="ARBA00010833"/>
    </source>
</evidence>
<dbReference type="Gene3D" id="1.50.10.10">
    <property type="match status" value="1"/>
</dbReference>
<keyword evidence="7 12" id="KW-1133">Transmembrane helix</keyword>
<keyword evidence="5 12" id="KW-0256">Endoplasmic reticulum</keyword>
<feature type="chain" id="PRO_5026135355" description="Mannosyl-oligosaccharide glucosidase" evidence="14">
    <location>
        <begin position="23"/>
        <end position="823"/>
    </location>
</feature>
<dbReference type="PANTHER" id="PTHR10412">
    <property type="entry name" value="MANNOSYL-OLIGOSACCHARIDE GLUCOSIDASE"/>
    <property type="match status" value="1"/>
</dbReference>
<evidence type="ECO:0000256" key="10">
    <source>
        <dbReference type="ARBA" id="ARBA00023295"/>
    </source>
</evidence>
<reference evidence="17" key="1">
    <citation type="journal article" date="2020" name="Stud. Mycol.">
        <title>101 Dothideomycetes genomes: a test case for predicting lifestyles and emergence of pathogens.</title>
        <authorList>
            <person name="Haridas S."/>
            <person name="Albert R."/>
            <person name="Binder M."/>
            <person name="Bloem J."/>
            <person name="Labutti K."/>
            <person name="Salamov A."/>
            <person name="Andreopoulos B."/>
            <person name="Baker S."/>
            <person name="Barry K."/>
            <person name="Bills G."/>
            <person name="Bluhm B."/>
            <person name="Cannon C."/>
            <person name="Castanera R."/>
            <person name="Culley D."/>
            <person name="Daum C."/>
            <person name="Ezra D."/>
            <person name="Gonzalez J."/>
            <person name="Henrissat B."/>
            <person name="Kuo A."/>
            <person name="Liang C."/>
            <person name="Lipzen A."/>
            <person name="Lutzoni F."/>
            <person name="Magnuson J."/>
            <person name="Mondo S."/>
            <person name="Nolan M."/>
            <person name="Ohm R."/>
            <person name="Pangilinan J."/>
            <person name="Park H.-J."/>
            <person name="Ramirez L."/>
            <person name="Alfaro M."/>
            <person name="Sun H."/>
            <person name="Tritt A."/>
            <person name="Yoshinaga Y."/>
            <person name="Zwiers L.-H."/>
            <person name="Turgeon B."/>
            <person name="Goodwin S."/>
            <person name="Spatafora J."/>
            <person name="Crous P."/>
            <person name="Grigoriev I."/>
        </authorList>
    </citation>
    <scope>NUCLEOTIDE SEQUENCE</scope>
    <source>
        <strain evidence="17">CBS 122367</strain>
    </source>
</reference>
<dbReference type="EMBL" id="MU005569">
    <property type="protein sequence ID" value="KAF2692225.1"/>
    <property type="molecule type" value="Genomic_DNA"/>
</dbReference>
<keyword evidence="10 12" id="KW-0326">Glycosidase</keyword>
<evidence type="ECO:0000256" key="13">
    <source>
        <dbReference type="RuleBase" id="RU369107"/>
    </source>
</evidence>
<keyword evidence="8 12" id="KW-0472">Membrane</keyword>
<dbReference type="GO" id="GO:0005789">
    <property type="term" value="C:endoplasmic reticulum membrane"/>
    <property type="evidence" value="ECO:0007669"/>
    <property type="project" value="UniProtKB-SubCell"/>
</dbReference>
<evidence type="ECO:0000256" key="11">
    <source>
        <dbReference type="ARBA" id="ARBA00038888"/>
    </source>
</evidence>
<dbReference type="OrthoDB" id="410058at2759"/>
<dbReference type="InterPro" id="IPR031631">
    <property type="entry name" value="Glyco_hydro_63N"/>
</dbReference>
<dbReference type="Pfam" id="PF03200">
    <property type="entry name" value="Glyco_hydro_63"/>
    <property type="match status" value="1"/>
</dbReference>
<keyword evidence="18" id="KW-1185">Reference proteome</keyword>
<gene>
    <name evidence="17" type="ORF">K458DRAFT_326166</name>
</gene>
<keyword evidence="4 12" id="KW-0378">Hydrolase</keyword>
<dbReference type="InterPro" id="IPR012341">
    <property type="entry name" value="6hp_glycosidase-like_sf"/>
</dbReference>
<dbReference type="Gene3D" id="2.70.98.110">
    <property type="entry name" value="Glycosyl hydrolase family 63, N-terminal domain"/>
    <property type="match status" value="1"/>
</dbReference>
<evidence type="ECO:0000256" key="8">
    <source>
        <dbReference type="ARBA" id="ARBA00023136"/>
    </source>
</evidence>
<evidence type="ECO:0000313" key="18">
    <source>
        <dbReference type="Proteomes" id="UP000799291"/>
    </source>
</evidence>
<feature type="transmembrane region" description="Helical" evidence="12">
    <location>
        <begin position="789"/>
        <end position="807"/>
    </location>
</feature>
<evidence type="ECO:0000256" key="4">
    <source>
        <dbReference type="ARBA" id="ARBA00022801"/>
    </source>
</evidence>
<evidence type="ECO:0000256" key="1">
    <source>
        <dbReference type="ARBA" id="ARBA00004648"/>
    </source>
</evidence>
<keyword evidence="3 12" id="KW-0812">Transmembrane</keyword>
<evidence type="ECO:0000256" key="7">
    <source>
        <dbReference type="ARBA" id="ARBA00022989"/>
    </source>
</evidence>
<evidence type="ECO:0000256" key="5">
    <source>
        <dbReference type="ARBA" id="ARBA00022824"/>
    </source>
</evidence>
<dbReference type="Proteomes" id="UP000799291">
    <property type="component" value="Unassembled WGS sequence"/>
</dbReference>